<evidence type="ECO:0000313" key="7">
    <source>
        <dbReference type="EMBL" id="HIH10016.1"/>
    </source>
</evidence>
<evidence type="ECO:0000256" key="6">
    <source>
        <dbReference type="SAM" id="Phobius"/>
    </source>
</evidence>
<feature type="transmembrane region" description="Helical" evidence="6">
    <location>
        <begin position="41"/>
        <end position="60"/>
    </location>
</feature>
<dbReference type="InterPro" id="IPR045324">
    <property type="entry name" value="Small_multidrug_res"/>
</dbReference>
<evidence type="ECO:0000256" key="3">
    <source>
        <dbReference type="ARBA" id="ARBA00022692"/>
    </source>
</evidence>
<dbReference type="EMBL" id="DUGC01000079">
    <property type="protein sequence ID" value="HIH10016.1"/>
    <property type="molecule type" value="Genomic_DNA"/>
</dbReference>
<keyword evidence="2" id="KW-1003">Cell membrane</keyword>
<evidence type="ECO:0000256" key="4">
    <source>
        <dbReference type="ARBA" id="ARBA00022989"/>
    </source>
</evidence>
<organism evidence="7 8">
    <name type="scientific">Candidatus Iainarchaeum sp</name>
    <dbReference type="NCBI Taxonomy" id="3101447"/>
    <lineage>
        <taxon>Archaea</taxon>
        <taxon>Candidatus Iainarchaeota</taxon>
        <taxon>Candidatus Iainarchaeia</taxon>
        <taxon>Candidatus Iainarchaeales</taxon>
        <taxon>Candidatus Iainarchaeaceae</taxon>
        <taxon>Candidatus Iainarchaeum</taxon>
    </lineage>
</organism>
<dbReference type="AlphaFoldDB" id="A0A7J4J473"/>
<dbReference type="Gene3D" id="1.10.3730.20">
    <property type="match status" value="1"/>
</dbReference>
<proteinExistence type="predicted"/>
<dbReference type="InterPro" id="IPR000390">
    <property type="entry name" value="Small_drug/metabolite_transptr"/>
</dbReference>
<feature type="transmembrane region" description="Helical" evidence="6">
    <location>
        <begin position="67"/>
        <end position="87"/>
    </location>
</feature>
<dbReference type="InterPro" id="IPR037185">
    <property type="entry name" value="EmrE-like"/>
</dbReference>
<comment type="caution">
    <text evidence="7">The sequence shown here is derived from an EMBL/GenBank/DDBJ whole genome shotgun (WGS) entry which is preliminary data.</text>
</comment>
<protein>
    <submittedName>
        <fullName evidence="7">EamA family transporter</fullName>
    </submittedName>
</protein>
<gene>
    <name evidence="7" type="ORF">HA254_05105</name>
</gene>
<name>A0A7J4J473_9ARCH</name>
<keyword evidence="4 6" id="KW-1133">Transmembrane helix</keyword>
<sequence>MIIINDPKQIFLALIIAAVALEVVADVFLKKWSIEGKDALLLLGLAVYFVGTIFWALSLRHEFLSRAVTVFTVLNFIAVVLAGVLIFHEQLSTLNKAGIALGIISVIMMEM</sequence>
<dbReference type="PANTHER" id="PTHR30561:SF9">
    <property type="entry name" value="4-AMINO-4-DEOXY-L-ARABINOSE-PHOSPHOUNDECAPRENOL FLIPPASE SUBUNIT ARNF-RELATED"/>
    <property type="match status" value="1"/>
</dbReference>
<dbReference type="GO" id="GO:0005886">
    <property type="term" value="C:plasma membrane"/>
    <property type="evidence" value="ECO:0007669"/>
    <property type="project" value="UniProtKB-SubCell"/>
</dbReference>
<keyword evidence="5 6" id="KW-0472">Membrane</keyword>
<dbReference type="Pfam" id="PF00893">
    <property type="entry name" value="Multi_Drug_Res"/>
    <property type="match status" value="1"/>
</dbReference>
<evidence type="ECO:0000313" key="8">
    <source>
        <dbReference type="Proteomes" id="UP000565078"/>
    </source>
</evidence>
<dbReference type="PANTHER" id="PTHR30561">
    <property type="entry name" value="SMR FAMILY PROTON-DEPENDENT DRUG EFFLUX TRANSPORTER SUGE"/>
    <property type="match status" value="1"/>
</dbReference>
<accession>A0A7J4J473</accession>
<dbReference type="GO" id="GO:0022857">
    <property type="term" value="F:transmembrane transporter activity"/>
    <property type="evidence" value="ECO:0007669"/>
    <property type="project" value="InterPro"/>
</dbReference>
<evidence type="ECO:0000256" key="1">
    <source>
        <dbReference type="ARBA" id="ARBA00004651"/>
    </source>
</evidence>
<comment type="subcellular location">
    <subcellularLocation>
        <location evidence="1">Cell membrane</location>
        <topology evidence="1">Multi-pass membrane protein</topology>
    </subcellularLocation>
</comment>
<dbReference type="SUPFAM" id="SSF103481">
    <property type="entry name" value="Multidrug resistance efflux transporter EmrE"/>
    <property type="match status" value="1"/>
</dbReference>
<keyword evidence="3 6" id="KW-0812">Transmembrane</keyword>
<dbReference type="Proteomes" id="UP000565078">
    <property type="component" value="Unassembled WGS sequence"/>
</dbReference>
<evidence type="ECO:0000256" key="2">
    <source>
        <dbReference type="ARBA" id="ARBA00022475"/>
    </source>
</evidence>
<reference evidence="8" key="1">
    <citation type="journal article" date="2020" name="bioRxiv">
        <title>A rank-normalized archaeal taxonomy based on genome phylogeny resolves widespread incomplete and uneven classifications.</title>
        <authorList>
            <person name="Rinke C."/>
            <person name="Chuvochina M."/>
            <person name="Mussig A.J."/>
            <person name="Chaumeil P.-A."/>
            <person name="Waite D.W."/>
            <person name="Whitman W.B."/>
            <person name="Parks D.H."/>
            <person name="Hugenholtz P."/>
        </authorList>
    </citation>
    <scope>NUCLEOTIDE SEQUENCE [LARGE SCALE GENOMIC DNA]</scope>
</reference>
<evidence type="ECO:0000256" key="5">
    <source>
        <dbReference type="ARBA" id="ARBA00023136"/>
    </source>
</evidence>